<dbReference type="AlphaFoldDB" id="A0ABD3GWN3"/>
<accession>A0ABD3GWN3</accession>
<keyword evidence="3" id="KW-1185">Reference proteome</keyword>
<name>A0ABD3GWN3_9MARC</name>
<dbReference type="Proteomes" id="UP001633002">
    <property type="component" value="Unassembled WGS sequence"/>
</dbReference>
<dbReference type="InterPro" id="IPR036047">
    <property type="entry name" value="F-box-like_dom_sf"/>
</dbReference>
<comment type="caution">
    <text evidence="2">The sequence shown here is derived from an EMBL/GenBank/DDBJ whole genome shotgun (WGS) entry which is preliminary data.</text>
</comment>
<gene>
    <name evidence="2" type="ORF">R1sor_001385</name>
</gene>
<evidence type="ECO:0000259" key="1">
    <source>
        <dbReference type="SMART" id="SM00256"/>
    </source>
</evidence>
<protein>
    <recommendedName>
        <fullName evidence="1">F-box domain-containing protein</fullName>
    </recommendedName>
</protein>
<proteinExistence type="predicted"/>
<evidence type="ECO:0000313" key="3">
    <source>
        <dbReference type="Proteomes" id="UP001633002"/>
    </source>
</evidence>
<dbReference type="CDD" id="cd09917">
    <property type="entry name" value="F-box_SF"/>
    <property type="match status" value="1"/>
</dbReference>
<organism evidence="2 3">
    <name type="scientific">Riccia sorocarpa</name>
    <dbReference type="NCBI Taxonomy" id="122646"/>
    <lineage>
        <taxon>Eukaryota</taxon>
        <taxon>Viridiplantae</taxon>
        <taxon>Streptophyta</taxon>
        <taxon>Embryophyta</taxon>
        <taxon>Marchantiophyta</taxon>
        <taxon>Marchantiopsida</taxon>
        <taxon>Marchantiidae</taxon>
        <taxon>Marchantiales</taxon>
        <taxon>Ricciaceae</taxon>
        <taxon>Riccia</taxon>
    </lineage>
</organism>
<dbReference type="EMBL" id="JBJQOH010000006">
    <property type="protein sequence ID" value="KAL3683363.1"/>
    <property type="molecule type" value="Genomic_DNA"/>
</dbReference>
<sequence length="99" mass="11505">MEDPGMKIPEEIIQEIFCRMPFPEVLKVRQISKLWNAFFQNELQAKLPAPKPTQVEVVPIFTWARYCPVPLKLYEIQLDYDSDRDAALCLSPILSTGFF</sequence>
<evidence type="ECO:0000313" key="2">
    <source>
        <dbReference type="EMBL" id="KAL3683363.1"/>
    </source>
</evidence>
<reference evidence="2 3" key="1">
    <citation type="submission" date="2024-09" db="EMBL/GenBank/DDBJ databases">
        <title>Chromosome-scale assembly of Riccia sorocarpa.</title>
        <authorList>
            <person name="Paukszto L."/>
        </authorList>
    </citation>
    <scope>NUCLEOTIDE SEQUENCE [LARGE SCALE GENOMIC DNA]</scope>
    <source>
        <strain evidence="2">LP-2024</strain>
        <tissue evidence="2">Aerial parts of the thallus</tissue>
    </source>
</reference>
<dbReference type="InterPro" id="IPR001810">
    <property type="entry name" value="F-box_dom"/>
</dbReference>
<feature type="domain" description="F-box" evidence="1">
    <location>
        <begin position="8"/>
        <end position="47"/>
    </location>
</feature>
<dbReference type="Pfam" id="PF00646">
    <property type="entry name" value="F-box"/>
    <property type="match status" value="1"/>
</dbReference>
<dbReference type="SUPFAM" id="SSF81383">
    <property type="entry name" value="F-box domain"/>
    <property type="match status" value="1"/>
</dbReference>
<dbReference type="SMART" id="SM00256">
    <property type="entry name" value="FBOX"/>
    <property type="match status" value="1"/>
</dbReference>